<evidence type="ECO:0000256" key="1">
    <source>
        <dbReference type="SAM" id="MobiDB-lite"/>
    </source>
</evidence>
<gene>
    <name evidence="2" type="ORF">PHMEG_00020715</name>
</gene>
<accession>A0A225VNP0</accession>
<organism evidence="2 3">
    <name type="scientific">Phytophthora megakarya</name>
    <dbReference type="NCBI Taxonomy" id="4795"/>
    <lineage>
        <taxon>Eukaryota</taxon>
        <taxon>Sar</taxon>
        <taxon>Stramenopiles</taxon>
        <taxon>Oomycota</taxon>
        <taxon>Peronosporomycetes</taxon>
        <taxon>Peronosporales</taxon>
        <taxon>Peronosporaceae</taxon>
        <taxon>Phytophthora</taxon>
    </lineage>
</organism>
<dbReference type="OrthoDB" id="129387at2759"/>
<keyword evidence="3" id="KW-1185">Reference proteome</keyword>
<sequence length="264" mass="29652">MPSSTAICCLLAKISADERCSDDDISDSFCSYDLESDGSAAEDPDPPPSDQEERPAWDTDPERLWEVWQIDEVERDADGKTLRVSVLWDWRPTPKHNRYRTWEPVEDMSKTHSEEVKPAERFAASDMQHFRQFCKTSPFGKAIIDASDNYNCVFNALDLSASALGRPGLIPQDVVAKFIADELAQGRDLLKACTWKLFSKLLSKLRASKCDLVVNALKRNLITGGHRGSRALLELEGKDSLTDGLFLVGAYNRNYYRRGQGWGG</sequence>
<name>A0A225VNP0_9STRA</name>
<evidence type="ECO:0000313" key="2">
    <source>
        <dbReference type="EMBL" id="OWZ06955.1"/>
    </source>
</evidence>
<dbReference type="Proteomes" id="UP000198211">
    <property type="component" value="Unassembled WGS sequence"/>
</dbReference>
<proteinExistence type="predicted"/>
<feature type="compositionally biased region" description="Acidic residues" evidence="1">
    <location>
        <begin position="34"/>
        <end position="45"/>
    </location>
</feature>
<dbReference type="EMBL" id="NBNE01003742">
    <property type="protein sequence ID" value="OWZ06955.1"/>
    <property type="molecule type" value="Genomic_DNA"/>
</dbReference>
<reference evidence="3" key="1">
    <citation type="submission" date="2017-03" db="EMBL/GenBank/DDBJ databases">
        <title>Phytopthora megakarya and P. palmivora, two closely related causual agents of cacao black pod achieved similar genome size and gene model numbers by different mechanisms.</title>
        <authorList>
            <person name="Ali S."/>
            <person name="Shao J."/>
            <person name="Larry D.J."/>
            <person name="Kronmiller B."/>
            <person name="Shen D."/>
            <person name="Strem M.D."/>
            <person name="Melnick R.L."/>
            <person name="Guiltinan M.J."/>
            <person name="Tyler B.M."/>
            <person name="Meinhardt L.W."/>
            <person name="Bailey B.A."/>
        </authorList>
    </citation>
    <scope>NUCLEOTIDE SEQUENCE [LARGE SCALE GENOMIC DNA]</scope>
    <source>
        <strain evidence="3">zdho120</strain>
    </source>
</reference>
<protein>
    <submittedName>
        <fullName evidence="2">Uncharacterized protein</fullName>
    </submittedName>
</protein>
<comment type="caution">
    <text evidence="2">The sequence shown here is derived from an EMBL/GenBank/DDBJ whole genome shotgun (WGS) entry which is preliminary data.</text>
</comment>
<evidence type="ECO:0000313" key="3">
    <source>
        <dbReference type="Proteomes" id="UP000198211"/>
    </source>
</evidence>
<feature type="region of interest" description="Disordered" evidence="1">
    <location>
        <begin position="31"/>
        <end position="59"/>
    </location>
</feature>
<dbReference type="AlphaFoldDB" id="A0A225VNP0"/>